<evidence type="ECO:0000259" key="1">
    <source>
        <dbReference type="Pfam" id="PF16092"/>
    </source>
</evidence>
<feature type="domain" description="CFAP61 dimerisation" evidence="2">
    <location>
        <begin position="1138"/>
        <end position="1252"/>
    </location>
</feature>
<organism evidence="3 4">
    <name type="scientific">Vanessa tameamea</name>
    <name type="common">Kamehameha butterfly</name>
    <dbReference type="NCBI Taxonomy" id="334116"/>
    <lineage>
        <taxon>Eukaryota</taxon>
        <taxon>Metazoa</taxon>
        <taxon>Ecdysozoa</taxon>
        <taxon>Arthropoda</taxon>
        <taxon>Hexapoda</taxon>
        <taxon>Insecta</taxon>
        <taxon>Pterygota</taxon>
        <taxon>Neoptera</taxon>
        <taxon>Endopterygota</taxon>
        <taxon>Lepidoptera</taxon>
        <taxon>Glossata</taxon>
        <taxon>Ditrysia</taxon>
        <taxon>Papilionoidea</taxon>
        <taxon>Nymphalidae</taxon>
        <taxon>Nymphalinae</taxon>
        <taxon>Vanessa</taxon>
    </lineage>
</organism>
<dbReference type="InterPro" id="IPR056299">
    <property type="entry name" value="CFAP61_dimer"/>
</dbReference>
<dbReference type="RefSeq" id="XP_026494594.2">
    <property type="nucleotide sequence ID" value="XM_026638809.2"/>
</dbReference>
<dbReference type="InterPro" id="IPR036188">
    <property type="entry name" value="FAD/NAD-bd_sf"/>
</dbReference>
<gene>
    <name evidence="4" type="primary">LOC113399631</name>
</gene>
<dbReference type="PANTHER" id="PTHR21178:SF8">
    <property type="entry name" value="CILIA- AND FLAGELLA-ASSOCIATED PROTEIN 61"/>
    <property type="match status" value="1"/>
</dbReference>
<dbReference type="GeneID" id="113399631"/>
<proteinExistence type="predicted"/>
<dbReference type="OrthoDB" id="382863at2759"/>
<evidence type="ECO:0000259" key="2">
    <source>
        <dbReference type="Pfam" id="PF23150"/>
    </source>
</evidence>
<dbReference type="InterPro" id="IPR038884">
    <property type="entry name" value="CFAP61"/>
</dbReference>
<dbReference type="Proteomes" id="UP001652626">
    <property type="component" value="Chromosome 15"/>
</dbReference>
<name>A0A8B8IC19_VANTA</name>
<protein>
    <submittedName>
        <fullName evidence="4">Cilia- and flagella-associated protein 61-like</fullName>
    </submittedName>
</protein>
<accession>A0A8B8IC19</accession>
<sequence>MVSRILRATPLGRLRLALVEDAPAIMPLVTESMSKNFRVYQQSDIVYLIETCILSICQLDLNETIVGFLVLKDYPLAPSVNPGAWEDFIWTKFKVIELKARNTLFIHMLCWNPVYAREVVDSMLKSVFMHDPYLQYIGMMKPLIDYQLLIPGQSRSEASFKRSQAIERGVPGDQLPSLWVVERREVSPRLRIRRAVEEDNDDLVPIIERHSTRLRELYGDFYISELISRHPESERVLLVCEHKELAVGVMCLNTQINYEALEESFELSSFSGLRHLDRPPKPRERDSAISFFTGTGIVFESKQESSADIASKEAKSRVTWVFEEDAFNDIHKEAETKVRSHQIPYTQLDILQLLEDEEDELEYDIVNIDTDLLRLPRLFMNEDFVKKQRFSEDCQEFQHRKESVFENKYLVKETPKRLSIPNSSAVTQCKVPEPTRYSGAPNAFLLELFAMHPDYDERYGFDMLEAAYELFPDRDYCVMCLPSSHTCFPLLEHFTLVTPYSFRMRFMNETLYIAHVNSVRGDIRVREAEAYDIPNLNDVLEHAPRKQDLLALFETSLESDSLSSYVFLSQNQPIGIIVLGPLEDATSIRTQYNLEAESRRYGTDASILACVMAPVMEPHGRWYLRDVLRQTKYTTLFWVCRLFAKGDASPSRNLMSLASHMLPVRPRRLMLSVIGKKGDKIVKDIATPFALWSLERPLTSLPKVHVNSSIVVVGASRTGLAFIETLLLGPTAEYLTFTNITLVSLHGLPTVADSMHAAETCVPRDGRYSDRYLKSLPFYYYVDVMSAVMTQIDRKKKCIHLKGGGMKFYDELVLVCGQQFQHPDYLKDSIELAKEVEKGKPCHRVLMDNPKYKPDYVPTSPDMPENVMLINSLFEANTCLRKLMWMISEFKNSSCCLREDNQVVVYGDCIEAYSCMAALLELGILPNNIAFVEPFPPEDTTAMRVNCFNNETVDERVQASIEKLGVRIYRRCYLNGWSQQDSRVEFLRLMTPLHALHLPCFALFHFGIKAIDLNAFKAINDCGLVYDGGLVVGPLFDTNDPHVYGAGPCAKYSRRLYAPQHLHKYYCSEDVGEALARLFLHKLDPFMTGSVDFDPLSSELTSRYSSCLLTCRSSHASIMSTRRSSGSPNKSRWQPVMKFDSPIVQSATLPGPLHYMRLRRPGRDIPMAVKQLLPNQGHTLVTDKRQNYFRLQINALHCIESVTCLSKRQFSCEIFTQLYGKHEAYFNNLLGRYKMKLIDDLYEYFTQTWTSAQYQEPFSVLLEDVYEQGGNTVYDVVKTKYEEFFGDRKADIKPHHESLSESASLRKAHCKECGQSEALRHESATFWKAIGGESIVYSHFVRYLNKNILTNPNYAVPEHEFI</sequence>
<dbReference type="PANTHER" id="PTHR21178">
    <property type="entry name" value="CILIA- AND FLAGELLA-ASSOCIATED PROTEIN 61"/>
    <property type="match status" value="1"/>
</dbReference>
<evidence type="ECO:0000313" key="4">
    <source>
        <dbReference type="RefSeq" id="XP_026494594.2"/>
    </source>
</evidence>
<dbReference type="Pfam" id="PF16092">
    <property type="entry name" value="CFAP61_N"/>
    <property type="match status" value="1"/>
</dbReference>
<dbReference type="SUPFAM" id="SSF51905">
    <property type="entry name" value="FAD/NAD(P)-binding domain"/>
    <property type="match status" value="2"/>
</dbReference>
<reference evidence="4" key="1">
    <citation type="submission" date="2025-08" db="UniProtKB">
        <authorList>
            <consortium name="RefSeq"/>
        </authorList>
    </citation>
    <scope>IDENTIFICATION</scope>
    <source>
        <tissue evidence="4">Whole body</tissue>
    </source>
</reference>
<dbReference type="InterPro" id="IPR032151">
    <property type="entry name" value="CFAP61_N"/>
</dbReference>
<dbReference type="OMA" id="RWNEGQI"/>
<feature type="domain" description="Cilia- and flagella-associated protein 61 N-terminal" evidence="1">
    <location>
        <begin position="15"/>
        <end position="274"/>
    </location>
</feature>
<dbReference type="Pfam" id="PF23150">
    <property type="entry name" value="CFAP61_dimer"/>
    <property type="match status" value="1"/>
</dbReference>
<evidence type="ECO:0000313" key="3">
    <source>
        <dbReference type="Proteomes" id="UP001652626"/>
    </source>
</evidence>
<keyword evidence="3" id="KW-1185">Reference proteome</keyword>